<sequence length="454" mass="52273">MDHLISKYNTPVPRYTSYPPANFFHDNFAESQFWEAITHSNTQEPNHLSFYIHIPFCKRMCYYCGCNSFPMQQEQEVREYRDAIKREINLVCEKISPGRKISQIHFGGGSPTAIPLSYIKEINSLLLQKFECIDNPEIAIECHPGYMDEHDFELLADAGFNRISIGIQDFNNAVLKACNRKAPQVPIDRIVTALRNRNIHINFDFIYGLPLQTTESFEETIQQAIALSPDRLVTFSYAHVPHIFPRQQLLERNPLPQDELKSNIYENAQKLLLHAGYIQVGIDHFVKQNDELSIARQNHTLHRNFQGYCTRRTTGQVYAFGATAISQLTSAYTQNTKSINEYIETINKGHIPVKKGYALSQEEQILREVITDLMCNNRINWQEIADRVKLSVAEVKSATTYDEKKLQEFADDGITEWSEQEIRMKQKGSPFVRNVAASLDKLLLQSDKTFSKPI</sequence>
<evidence type="ECO:0000256" key="7">
    <source>
        <dbReference type="ARBA" id="ARBA00020156"/>
    </source>
</evidence>
<evidence type="ECO:0000313" key="19">
    <source>
        <dbReference type="EMBL" id="MPM16771.1"/>
    </source>
</evidence>
<dbReference type="SMART" id="SM00729">
    <property type="entry name" value="Elp3"/>
    <property type="match status" value="1"/>
</dbReference>
<evidence type="ECO:0000256" key="17">
    <source>
        <dbReference type="ARBA" id="ARBA00048321"/>
    </source>
</evidence>
<evidence type="ECO:0000256" key="5">
    <source>
        <dbReference type="ARBA" id="ARBA00011245"/>
    </source>
</evidence>
<reference evidence="19" key="1">
    <citation type="submission" date="2019-08" db="EMBL/GenBank/DDBJ databases">
        <authorList>
            <person name="Kucharzyk K."/>
            <person name="Murdoch R.W."/>
            <person name="Higgins S."/>
            <person name="Loffler F."/>
        </authorList>
    </citation>
    <scope>NUCLEOTIDE SEQUENCE</scope>
</reference>
<comment type="subcellular location">
    <subcellularLocation>
        <location evidence="2">Cytoplasm</location>
    </subcellularLocation>
</comment>
<evidence type="ECO:0000256" key="15">
    <source>
        <dbReference type="ARBA" id="ARBA00023244"/>
    </source>
</evidence>
<comment type="similarity">
    <text evidence="4">Belongs to the anaerobic coproporphyrinogen-III oxidase family.</text>
</comment>
<dbReference type="InterPro" id="IPR034505">
    <property type="entry name" value="Coproporphyrinogen-III_oxidase"/>
</dbReference>
<evidence type="ECO:0000256" key="12">
    <source>
        <dbReference type="ARBA" id="ARBA00023002"/>
    </source>
</evidence>
<evidence type="ECO:0000256" key="9">
    <source>
        <dbReference type="ARBA" id="ARBA00022490"/>
    </source>
</evidence>
<keyword evidence="12 19" id="KW-0560">Oxidoreductase</keyword>
<dbReference type="PIRSF" id="PIRSF000167">
    <property type="entry name" value="HemN"/>
    <property type="match status" value="1"/>
</dbReference>
<dbReference type="GO" id="GO:0005737">
    <property type="term" value="C:cytoplasm"/>
    <property type="evidence" value="ECO:0007669"/>
    <property type="project" value="UniProtKB-SubCell"/>
</dbReference>
<dbReference type="UniPathway" id="UPA00251">
    <property type="reaction ID" value="UER00323"/>
</dbReference>
<dbReference type="InterPro" id="IPR023404">
    <property type="entry name" value="rSAM_horseshoe"/>
</dbReference>
<comment type="pathway">
    <text evidence="3">Porphyrin-containing compound metabolism; protoporphyrin-IX biosynthesis; protoporphyrinogen-IX from coproporphyrinogen-III (AdoMet route): step 1/1.</text>
</comment>
<dbReference type="GO" id="GO:0051539">
    <property type="term" value="F:4 iron, 4 sulfur cluster binding"/>
    <property type="evidence" value="ECO:0007669"/>
    <property type="project" value="UniProtKB-KW"/>
</dbReference>
<organism evidence="19">
    <name type="scientific">bioreactor metagenome</name>
    <dbReference type="NCBI Taxonomy" id="1076179"/>
    <lineage>
        <taxon>unclassified sequences</taxon>
        <taxon>metagenomes</taxon>
        <taxon>ecological metagenomes</taxon>
    </lineage>
</organism>
<dbReference type="InterPro" id="IPR006638">
    <property type="entry name" value="Elp3/MiaA/NifB-like_rSAM"/>
</dbReference>
<evidence type="ECO:0000256" key="16">
    <source>
        <dbReference type="ARBA" id="ARBA00030263"/>
    </source>
</evidence>
<evidence type="ECO:0000256" key="10">
    <source>
        <dbReference type="ARBA" id="ARBA00022691"/>
    </source>
</evidence>
<comment type="cofactor">
    <cofactor evidence="1">
        <name>[4Fe-4S] cluster</name>
        <dbReference type="ChEBI" id="CHEBI:49883"/>
    </cofactor>
</comment>
<dbReference type="InterPro" id="IPR010723">
    <property type="entry name" value="HemN_C"/>
</dbReference>
<keyword evidence="8" id="KW-0004">4Fe-4S</keyword>
<dbReference type="PANTHER" id="PTHR13932:SF6">
    <property type="entry name" value="OXYGEN-INDEPENDENT COPROPORPHYRINOGEN III OXIDASE"/>
    <property type="match status" value="1"/>
</dbReference>
<dbReference type="GO" id="GO:0046872">
    <property type="term" value="F:metal ion binding"/>
    <property type="evidence" value="ECO:0007669"/>
    <property type="project" value="UniProtKB-KW"/>
</dbReference>
<keyword evidence="13" id="KW-0408">Iron</keyword>
<keyword evidence="11" id="KW-0479">Metal-binding</keyword>
<comment type="subunit">
    <text evidence="5">Monomer.</text>
</comment>
<evidence type="ECO:0000256" key="6">
    <source>
        <dbReference type="ARBA" id="ARBA00011912"/>
    </source>
</evidence>
<accession>A0A644XLT0</accession>
<dbReference type="Gene3D" id="3.80.30.20">
    <property type="entry name" value="tm_1862 like domain"/>
    <property type="match status" value="1"/>
</dbReference>
<dbReference type="InterPro" id="IPR058240">
    <property type="entry name" value="rSAM_sf"/>
</dbReference>
<dbReference type="SFLD" id="SFLDG01082">
    <property type="entry name" value="B12-binding_domain_containing"/>
    <property type="match status" value="1"/>
</dbReference>
<name>A0A644XLT0_9ZZZZ</name>
<evidence type="ECO:0000256" key="2">
    <source>
        <dbReference type="ARBA" id="ARBA00004496"/>
    </source>
</evidence>
<keyword evidence="10" id="KW-0949">S-adenosyl-L-methionine</keyword>
<dbReference type="Pfam" id="PF06969">
    <property type="entry name" value="HemN_C"/>
    <property type="match status" value="1"/>
</dbReference>
<dbReference type="InterPro" id="IPR007197">
    <property type="entry name" value="rSAM"/>
</dbReference>
<evidence type="ECO:0000256" key="8">
    <source>
        <dbReference type="ARBA" id="ARBA00022485"/>
    </source>
</evidence>
<gene>
    <name evidence="19" type="primary">hemN_25</name>
    <name evidence="19" type="ORF">SDC9_63153</name>
</gene>
<comment type="caution">
    <text evidence="19">The sequence shown here is derived from an EMBL/GenBank/DDBJ whole genome shotgun (WGS) entry which is preliminary data.</text>
</comment>
<dbReference type="Gene3D" id="1.10.10.920">
    <property type="match status" value="1"/>
</dbReference>
<proteinExistence type="inferred from homology"/>
<dbReference type="EC" id="1.3.98.3" evidence="6"/>
<comment type="catalytic activity">
    <reaction evidence="17">
        <text>coproporphyrinogen III + 2 S-adenosyl-L-methionine = protoporphyrinogen IX + 2 5'-deoxyadenosine + 2 L-methionine + 2 CO2</text>
        <dbReference type="Rhea" id="RHEA:15425"/>
        <dbReference type="ChEBI" id="CHEBI:16526"/>
        <dbReference type="ChEBI" id="CHEBI:17319"/>
        <dbReference type="ChEBI" id="CHEBI:57307"/>
        <dbReference type="ChEBI" id="CHEBI:57309"/>
        <dbReference type="ChEBI" id="CHEBI:57844"/>
        <dbReference type="ChEBI" id="CHEBI:59789"/>
        <dbReference type="EC" id="1.3.98.3"/>
    </reaction>
</comment>
<feature type="domain" description="Radical SAM core" evidence="18">
    <location>
        <begin position="42"/>
        <end position="275"/>
    </location>
</feature>
<evidence type="ECO:0000259" key="18">
    <source>
        <dbReference type="PROSITE" id="PS51918"/>
    </source>
</evidence>
<evidence type="ECO:0000256" key="3">
    <source>
        <dbReference type="ARBA" id="ARBA00004785"/>
    </source>
</evidence>
<dbReference type="NCBIfam" id="TIGR00538">
    <property type="entry name" value="hemN"/>
    <property type="match status" value="1"/>
</dbReference>
<dbReference type="SFLD" id="SFLDG01065">
    <property type="entry name" value="anaerobic_coproporphyrinogen-I"/>
    <property type="match status" value="1"/>
</dbReference>
<dbReference type="Pfam" id="PF04055">
    <property type="entry name" value="Radical_SAM"/>
    <property type="match status" value="1"/>
</dbReference>
<dbReference type="GO" id="GO:0006782">
    <property type="term" value="P:protoporphyrinogen IX biosynthetic process"/>
    <property type="evidence" value="ECO:0007669"/>
    <property type="project" value="UniProtKB-UniPathway"/>
</dbReference>
<dbReference type="CDD" id="cd01335">
    <property type="entry name" value="Radical_SAM"/>
    <property type="match status" value="1"/>
</dbReference>
<evidence type="ECO:0000256" key="11">
    <source>
        <dbReference type="ARBA" id="ARBA00022723"/>
    </source>
</evidence>
<keyword evidence="15" id="KW-0627">Porphyrin biosynthesis</keyword>
<dbReference type="PROSITE" id="PS51918">
    <property type="entry name" value="RADICAL_SAM"/>
    <property type="match status" value="1"/>
</dbReference>
<keyword evidence="9" id="KW-0963">Cytoplasm</keyword>
<dbReference type="GO" id="GO:0051989">
    <property type="term" value="F:coproporphyrinogen dehydrogenase activity"/>
    <property type="evidence" value="ECO:0007669"/>
    <property type="project" value="UniProtKB-EC"/>
</dbReference>
<dbReference type="EMBL" id="VSSQ01002674">
    <property type="protein sequence ID" value="MPM16771.1"/>
    <property type="molecule type" value="Genomic_DNA"/>
</dbReference>
<evidence type="ECO:0000256" key="1">
    <source>
        <dbReference type="ARBA" id="ARBA00001966"/>
    </source>
</evidence>
<evidence type="ECO:0000256" key="13">
    <source>
        <dbReference type="ARBA" id="ARBA00023004"/>
    </source>
</evidence>
<dbReference type="PANTHER" id="PTHR13932">
    <property type="entry name" value="COPROPORPHYRINIGEN III OXIDASE"/>
    <property type="match status" value="1"/>
</dbReference>
<evidence type="ECO:0000256" key="4">
    <source>
        <dbReference type="ARBA" id="ARBA00005493"/>
    </source>
</evidence>
<dbReference type="AlphaFoldDB" id="A0A644XLT0"/>
<keyword evidence="14" id="KW-0411">Iron-sulfur</keyword>
<dbReference type="GO" id="GO:0004109">
    <property type="term" value="F:coproporphyrinogen oxidase activity"/>
    <property type="evidence" value="ECO:0007669"/>
    <property type="project" value="InterPro"/>
</dbReference>
<dbReference type="SUPFAM" id="SSF102114">
    <property type="entry name" value="Radical SAM enzymes"/>
    <property type="match status" value="1"/>
</dbReference>
<evidence type="ECO:0000256" key="14">
    <source>
        <dbReference type="ARBA" id="ARBA00023014"/>
    </source>
</evidence>
<dbReference type="InterPro" id="IPR004558">
    <property type="entry name" value="Coprogen_oxidase_HemN"/>
</dbReference>
<protein>
    <recommendedName>
        <fullName evidence="7">Oxygen-independent coproporphyrinogen III oxidase</fullName>
        <ecNumber evidence="6">1.3.98.3</ecNumber>
    </recommendedName>
    <alternativeName>
        <fullName evidence="16">Coproporphyrinogen III dehydrogenase</fullName>
    </alternativeName>
</protein>
<dbReference type="SFLD" id="SFLDS00029">
    <property type="entry name" value="Radical_SAM"/>
    <property type="match status" value="1"/>
</dbReference>